<reference evidence="1" key="1">
    <citation type="journal article" date="2014" name="Int. J. Syst. Evol. Microbiol.">
        <title>Complete genome sequence of Corynebacterium casei LMG S-19264T (=DSM 44701T), isolated from a smear-ripened cheese.</title>
        <authorList>
            <consortium name="US DOE Joint Genome Institute (JGI-PGF)"/>
            <person name="Walter F."/>
            <person name="Albersmeier A."/>
            <person name="Kalinowski J."/>
            <person name="Ruckert C."/>
        </authorList>
    </citation>
    <scope>NUCLEOTIDE SEQUENCE</scope>
    <source>
        <strain evidence="1">JCM 3086</strain>
    </source>
</reference>
<comment type="caution">
    <text evidence="1">The sequence shown here is derived from an EMBL/GenBank/DDBJ whole genome shotgun (WGS) entry which is preliminary data.</text>
</comment>
<protein>
    <submittedName>
        <fullName evidence="1">Uncharacterized protein</fullName>
    </submittedName>
</protein>
<accession>A0A917NW21</accession>
<dbReference type="EMBL" id="BMQA01000019">
    <property type="protein sequence ID" value="GGJ34757.1"/>
    <property type="molecule type" value="Genomic_DNA"/>
</dbReference>
<proteinExistence type="predicted"/>
<name>A0A917NW21_9ACTN</name>
<dbReference type="AlphaFoldDB" id="A0A917NW21"/>
<gene>
    <name evidence="1" type="ORF">GCM10010121_052530</name>
</gene>
<reference evidence="1" key="2">
    <citation type="submission" date="2020-09" db="EMBL/GenBank/DDBJ databases">
        <authorList>
            <person name="Sun Q."/>
            <person name="Ohkuma M."/>
        </authorList>
    </citation>
    <scope>NUCLEOTIDE SEQUENCE</scope>
    <source>
        <strain evidence="1">JCM 3086</strain>
    </source>
</reference>
<evidence type="ECO:0000313" key="2">
    <source>
        <dbReference type="Proteomes" id="UP000657574"/>
    </source>
</evidence>
<dbReference type="Proteomes" id="UP000657574">
    <property type="component" value="Unassembled WGS sequence"/>
</dbReference>
<evidence type="ECO:0000313" key="1">
    <source>
        <dbReference type="EMBL" id="GGJ34757.1"/>
    </source>
</evidence>
<sequence length="60" mass="6633">MSHTRSSRTANMLEETAMGEIILVRHGKTGALLLPWSAPWPVHGALLSLPGRRISRWSPT</sequence>
<organism evidence="1 2">
    <name type="scientific">Streptomyces brasiliensis</name>
    <dbReference type="NCBI Taxonomy" id="1954"/>
    <lineage>
        <taxon>Bacteria</taxon>
        <taxon>Bacillati</taxon>
        <taxon>Actinomycetota</taxon>
        <taxon>Actinomycetes</taxon>
        <taxon>Kitasatosporales</taxon>
        <taxon>Streptomycetaceae</taxon>
        <taxon>Streptomyces</taxon>
    </lineage>
</organism>
<keyword evidence="2" id="KW-1185">Reference proteome</keyword>